<dbReference type="Proteomes" id="UP001624684">
    <property type="component" value="Unassembled WGS sequence"/>
</dbReference>
<reference evidence="2 3" key="1">
    <citation type="submission" date="2024-11" db="EMBL/GenBank/DDBJ databases">
        <title>First Report of Moraxella oculi in Brazil in an Infectious Bovine Keratoconjunctivitis Outbreak.</title>
        <authorList>
            <person name="Carvalho C.V."/>
            <person name="Domingues R."/>
            <person name="Coutinho C."/>
            <person name="Honorio N.T.B.S."/>
            <person name="Faza D.R.L.R."/>
            <person name="Carvalho W.A."/>
            <person name="Machado A.B.F."/>
            <person name="Martins M.F."/>
            <person name="Gaspar E.B."/>
        </authorList>
    </citation>
    <scope>NUCLEOTIDE SEQUENCE [LARGE SCALE GENOMIC DNA]</scope>
    <source>
        <strain evidence="2 3">2117LE</strain>
    </source>
</reference>
<dbReference type="InterPro" id="IPR002654">
    <property type="entry name" value="Glyco_trans_25"/>
</dbReference>
<comment type="caution">
    <text evidence="2">The sequence shown here is derived from an EMBL/GenBank/DDBJ whole genome shotgun (WGS) entry which is preliminary data.</text>
</comment>
<dbReference type="CDD" id="cd06532">
    <property type="entry name" value="Glyco_transf_25"/>
    <property type="match status" value="1"/>
</dbReference>
<evidence type="ECO:0000313" key="3">
    <source>
        <dbReference type="Proteomes" id="UP001624684"/>
    </source>
</evidence>
<proteinExistence type="predicted"/>
<name>A0ABW8U8K7_9GAMM</name>
<protein>
    <submittedName>
        <fullName evidence="2">Glycosyltransferase family 25 protein</fullName>
    </submittedName>
</protein>
<feature type="domain" description="Glycosyl transferase family 25" evidence="1">
    <location>
        <begin position="2"/>
        <end position="164"/>
    </location>
</feature>
<sequence>MNNHVISLTTASQRREHISHEFGKHCIDFEFFDAVTPSSLKDTAQRLDIDLNSKHQLSEYELSCLCSHVCLWKKAIDDDMPHIAIFEDDVYLSRDAHSFLTDTTWIPKDSGLIKIEKTAKKALLKNPITLKHGHQLSTLQSIHIGAGGYILSKDAAKKLYDHILTLAHLDHIDQYLFNTVLNKHLIPIHQLNPVLCIQDCILYPDHQKFSTHLQWREHVTTKNLTPMQKLVRELKRPFIQLKDQLQQTKLEFRP</sequence>
<dbReference type="RefSeq" id="WP_407068463.1">
    <property type="nucleotide sequence ID" value="NZ_JBJJXE010000001.1"/>
</dbReference>
<accession>A0ABW8U8K7</accession>
<organism evidence="2 3">
    <name type="scientific">Moraxella oculi</name>
    <dbReference type="NCBI Taxonomy" id="2940516"/>
    <lineage>
        <taxon>Bacteria</taxon>
        <taxon>Pseudomonadati</taxon>
        <taxon>Pseudomonadota</taxon>
        <taxon>Gammaproteobacteria</taxon>
        <taxon>Moraxellales</taxon>
        <taxon>Moraxellaceae</taxon>
        <taxon>Moraxella</taxon>
    </lineage>
</organism>
<gene>
    <name evidence="2" type="ORF">ACJHVH_01145</name>
</gene>
<dbReference type="Pfam" id="PF01755">
    <property type="entry name" value="Glyco_transf_25"/>
    <property type="match status" value="1"/>
</dbReference>
<evidence type="ECO:0000259" key="1">
    <source>
        <dbReference type="Pfam" id="PF01755"/>
    </source>
</evidence>
<dbReference type="EMBL" id="JBJJXE010000001">
    <property type="protein sequence ID" value="MFL1731610.1"/>
    <property type="molecule type" value="Genomic_DNA"/>
</dbReference>
<evidence type="ECO:0000313" key="2">
    <source>
        <dbReference type="EMBL" id="MFL1731610.1"/>
    </source>
</evidence>
<keyword evidence="3" id="KW-1185">Reference proteome</keyword>